<dbReference type="SUPFAM" id="SSF53300">
    <property type="entry name" value="vWA-like"/>
    <property type="match status" value="1"/>
</dbReference>
<sequence length="301" mass="32946">MESFADTDPAGTPRDAESVFGIGSTFEVIGYLNEKSKIATGRQKSGRRNRLICSDRSGRYISYRLPGKNKTDIAFDASLRAAAPYQQFRKNENLAISLKISDLREKVREKKTARTILFLVDGSGSMGARRRMVAVKGAILSLLTDAYQKRDRVGLMVFRGKDARLLLPPTKSTDVAVRLLRSLPTGGTTPLAKGIVEAATMLTRGRYATPEENKTVVLLTDGRGNVSSGGHKDPSEELSDTAKKVVATGIRFVVVDTEEGHPRIGMARKLAGDLEATYFRLEDLDSRRLADSVRGMLYGMG</sequence>
<comment type="caution">
    <text evidence="3">The sequence shown here is derived from an EMBL/GenBank/DDBJ whole genome shotgun (WGS) entry which is preliminary data.</text>
</comment>
<comment type="similarity">
    <text evidence="1">Belongs to the Mg-chelatase subunits D/I family.</text>
</comment>
<organism evidence="3">
    <name type="scientific">hydrocarbon metagenome</name>
    <dbReference type="NCBI Taxonomy" id="938273"/>
    <lineage>
        <taxon>unclassified sequences</taxon>
        <taxon>metagenomes</taxon>
        <taxon>ecological metagenomes</taxon>
    </lineage>
</organism>
<dbReference type="PROSITE" id="PS50234">
    <property type="entry name" value="VWFA"/>
    <property type="match status" value="1"/>
</dbReference>
<evidence type="ECO:0000256" key="1">
    <source>
        <dbReference type="ARBA" id="ARBA00005799"/>
    </source>
</evidence>
<dbReference type="CDD" id="cd01451">
    <property type="entry name" value="vWA_Magnesium_chelatase"/>
    <property type="match status" value="1"/>
</dbReference>
<gene>
    <name evidence="3" type="ORF">ASZ90_010950</name>
</gene>
<dbReference type="InterPro" id="IPR041702">
    <property type="entry name" value="BchD/ChlD_VWA"/>
</dbReference>
<evidence type="ECO:0000313" key="3">
    <source>
        <dbReference type="EMBL" id="KUG19345.1"/>
    </source>
</evidence>
<dbReference type="Gene3D" id="3.40.50.410">
    <property type="entry name" value="von Willebrand factor, type A domain"/>
    <property type="match status" value="1"/>
</dbReference>
<evidence type="ECO:0000259" key="2">
    <source>
        <dbReference type="PROSITE" id="PS50234"/>
    </source>
</evidence>
<dbReference type="InterPro" id="IPR052989">
    <property type="entry name" value="Mg-chelatase_DI-like"/>
</dbReference>
<protein>
    <submittedName>
        <fullName evidence="3">Cobalt chelatase</fullName>
    </submittedName>
</protein>
<dbReference type="EMBL" id="LNQE01001300">
    <property type="protein sequence ID" value="KUG19345.1"/>
    <property type="molecule type" value="Genomic_DNA"/>
</dbReference>
<dbReference type="Pfam" id="PF13519">
    <property type="entry name" value="VWA_2"/>
    <property type="match status" value="1"/>
</dbReference>
<accession>A0A0W8FEX7</accession>
<dbReference type="AlphaFoldDB" id="A0A0W8FEX7"/>
<name>A0A0W8FEX7_9ZZZZ</name>
<dbReference type="PANTHER" id="PTHR35023">
    <property type="entry name" value="CHELATASE-RELATED"/>
    <property type="match status" value="1"/>
</dbReference>
<reference evidence="3" key="1">
    <citation type="journal article" date="2015" name="Proc. Natl. Acad. Sci. U.S.A.">
        <title>Networks of energetic and metabolic interactions define dynamics in microbial communities.</title>
        <authorList>
            <person name="Embree M."/>
            <person name="Liu J.K."/>
            <person name="Al-Bassam M.M."/>
            <person name="Zengler K."/>
        </authorList>
    </citation>
    <scope>NUCLEOTIDE SEQUENCE</scope>
</reference>
<dbReference type="PANTHER" id="PTHR35023:SF1">
    <property type="entry name" value="MG-PROTOPORPHYRIN IX CHELATASE"/>
    <property type="match status" value="1"/>
</dbReference>
<proteinExistence type="inferred from homology"/>
<dbReference type="InterPro" id="IPR036465">
    <property type="entry name" value="vWFA_dom_sf"/>
</dbReference>
<feature type="domain" description="VWFA" evidence="2">
    <location>
        <begin position="115"/>
        <end position="297"/>
    </location>
</feature>
<dbReference type="SMART" id="SM00327">
    <property type="entry name" value="VWA"/>
    <property type="match status" value="1"/>
</dbReference>
<dbReference type="InterPro" id="IPR002035">
    <property type="entry name" value="VWF_A"/>
</dbReference>